<dbReference type="GO" id="GO:0008253">
    <property type="term" value="F:5'-nucleotidase activity"/>
    <property type="evidence" value="ECO:0007669"/>
    <property type="project" value="UniProtKB-EC"/>
</dbReference>
<comment type="catalytic activity">
    <reaction evidence="1">
        <text>a ribonucleoside 5'-phosphate + H2O = a ribonucleoside + phosphate</text>
        <dbReference type="Rhea" id="RHEA:12484"/>
        <dbReference type="ChEBI" id="CHEBI:15377"/>
        <dbReference type="ChEBI" id="CHEBI:18254"/>
        <dbReference type="ChEBI" id="CHEBI:43474"/>
        <dbReference type="ChEBI" id="CHEBI:58043"/>
        <dbReference type="EC" id="3.1.3.5"/>
    </reaction>
</comment>
<sequence length="617" mass="69571">MLIDVLLANNKVRMRDSSAVEQKLNQIINASKNKLLVVSDFDYTLSRFHDAEGKSCLTTHGVFDSAAWKVSQELGTVLERLKAKYFPIEFDPHITIAEKIPHMENWWRTSHEHIIKTGFTKQTIQKFVSEAKLELKEGAEEFVLSLHNHNVPLIIFSAGIGNVIDFFLQKKLGEYPSNVHIVSNMMIYDENDVAVAFSEPLIHTFCKNSAIINGHGSLFHEISSRTCVLLMGDSLGDLKMDVGLECEQVALKIGFLNYNDETLLAKYLDGYDIVLLDDQTMHVPRLILNSIFETDRNEKNLRTVAPVSTVVPVPTTTVLPAVVASGENAVIEYEIPPWAGRPPSGCHLDVLKGDQLIQKLMIDEKRAYFFGRNPKQCDFVVEHASCSRVHAVLIYHKFLQRFALVDMNSCHGTFVGKVRIGPKQPIFIDIASIFHFGASTRRYILRAKLESGNDDDEGNKDLLPEEHELENLTEYNTALNRRIPVIPISLEDARRKKRPRGNVAFIEEETIINPEDVDPTVGRFRNLVATAIISTKRKPSEEGTEQRTKEGPTQKKILRPGRLYAKSLPEPTSGHVGPFVQGTHRIHDNEDGDAPHKKKYAKESWPGRKSNQSRVLA</sequence>
<dbReference type="Gene3D" id="1.10.150.340">
    <property type="entry name" value="Pyrimidine 5'-nucleotidase (UMPH-1), N-terminal domain"/>
    <property type="match status" value="1"/>
</dbReference>
<evidence type="ECO:0000256" key="4">
    <source>
        <dbReference type="ARBA" id="ARBA00022723"/>
    </source>
</evidence>
<evidence type="ECO:0000256" key="9">
    <source>
        <dbReference type="SAM" id="MobiDB-lite"/>
    </source>
</evidence>
<keyword evidence="12" id="KW-1185">Reference proteome</keyword>
<dbReference type="InterPro" id="IPR023214">
    <property type="entry name" value="HAD_sf"/>
</dbReference>
<feature type="region of interest" description="Disordered" evidence="9">
    <location>
        <begin position="535"/>
        <end position="617"/>
    </location>
</feature>
<accession>A0A498S4H6</accession>
<evidence type="ECO:0000256" key="6">
    <source>
        <dbReference type="ARBA" id="ARBA00022801"/>
    </source>
</evidence>
<evidence type="ECO:0000256" key="3">
    <source>
        <dbReference type="ARBA" id="ARBA00012643"/>
    </source>
</evidence>
<evidence type="ECO:0000256" key="2">
    <source>
        <dbReference type="ARBA" id="ARBA00008389"/>
    </source>
</evidence>
<feature type="compositionally biased region" description="Basic and acidic residues" evidence="9">
    <location>
        <begin position="585"/>
        <end position="606"/>
    </location>
</feature>
<dbReference type="InterPro" id="IPR000253">
    <property type="entry name" value="FHA_dom"/>
</dbReference>
<dbReference type="InterPro" id="IPR036412">
    <property type="entry name" value="HAD-like_sf"/>
</dbReference>
<keyword evidence="5" id="KW-0547">Nucleotide-binding</keyword>
<feature type="domain" description="FHA" evidence="10">
    <location>
        <begin position="368"/>
        <end position="420"/>
    </location>
</feature>
<dbReference type="GO" id="GO:0000287">
    <property type="term" value="F:magnesium ion binding"/>
    <property type="evidence" value="ECO:0007669"/>
    <property type="project" value="InterPro"/>
</dbReference>
<dbReference type="EMBL" id="UPTC01000090">
    <property type="protein sequence ID" value="VBB26319.1"/>
    <property type="molecule type" value="Genomic_DNA"/>
</dbReference>
<reference evidence="11 12" key="1">
    <citation type="submission" date="2018-08" db="EMBL/GenBank/DDBJ databases">
        <authorList>
            <person name="Laetsch R D."/>
            <person name="Stevens L."/>
            <person name="Kumar S."/>
            <person name="Blaxter L. M."/>
        </authorList>
    </citation>
    <scope>NUCLEOTIDE SEQUENCE [LARGE SCALE GENOMIC DNA]</scope>
</reference>
<comment type="similarity">
    <text evidence="2">Belongs to the pyrimidine 5'-nucleotidase family.</text>
</comment>
<dbReference type="STRING" id="6277.A0A498S4H6"/>
<dbReference type="GO" id="GO:0000166">
    <property type="term" value="F:nucleotide binding"/>
    <property type="evidence" value="ECO:0007669"/>
    <property type="project" value="UniProtKB-KW"/>
</dbReference>
<evidence type="ECO:0000256" key="1">
    <source>
        <dbReference type="ARBA" id="ARBA00000815"/>
    </source>
</evidence>
<dbReference type="NCBIfam" id="TIGR01544">
    <property type="entry name" value="HAD-SF-IE"/>
    <property type="match status" value="1"/>
</dbReference>
<dbReference type="Proteomes" id="UP000276991">
    <property type="component" value="Unassembled WGS sequence"/>
</dbReference>
<dbReference type="SFLD" id="SFLDG01128">
    <property type="entry name" value="C1.4:_5'-Nucleotidase_Like"/>
    <property type="match status" value="1"/>
</dbReference>
<dbReference type="FunFam" id="1.10.150.340:FF:000001">
    <property type="entry name" value="Cytosolic 5-nucleotidase 3-like"/>
    <property type="match status" value="1"/>
</dbReference>
<protein>
    <recommendedName>
        <fullName evidence="3">5'-nucleotidase</fullName>
        <ecNumber evidence="3">3.1.3.5</ecNumber>
    </recommendedName>
</protein>
<dbReference type="InterPro" id="IPR006434">
    <property type="entry name" value="Pyrimidine_nucleotidase_eu"/>
</dbReference>
<dbReference type="GO" id="GO:0005737">
    <property type="term" value="C:cytoplasm"/>
    <property type="evidence" value="ECO:0007669"/>
    <property type="project" value="InterPro"/>
</dbReference>
<gene>
    <name evidence="11" type="ORF">NAV_LOCUS1149</name>
</gene>
<evidence type="ECO:0000256" key="7">
    <source>
        <dbReference type="ARBA" id="ARBA00022842"/>
    </source>
</evidence>
<dbReference type="EC" id="3.1.3.5" evidence="3"/>
<feature type="compositionally biased region" description="Basic and acidic residues" evidence="9">
    <location>
        <begin position="538"/>
        <end position="553"/>
    </location>
</feature>
<evidence type="ECO:0000256" key="8">
    <source>
        <dbReference type="ARBA" id="ARBA00023080"/>
    </source>
</evidence>
<keyword evidence="7" id="KW-0460">Magnesium</keyword>
<dbReference type="SFLD" id="SFLDS00003">
    <property type="entry name" value="Haloacid_Dehalogenase"/>
    <property type="match status" value="1"/>
</dbReference>
<organism evidence="11 12">
    <name type="scientific">Acanthocheilonema viteae</name>
    <name type="common">Filarial nematode worm</name>
    <name type="synonym">Dipetalonema viteae</name>
    <dbReference type="NCBI Taxonomy" id="6277"/>
    <lineage>
        <taxon>Eukaryota</taxon>
        <taxon>Metazoa</taxon>
        <taxon>Ecdysozoa</taxon>
        <taxon>Nematoda</taxon>
        <taxon>Chromadorea</taxon>
        <taxon>Rhabditida</taxon>
        <taxon>Spirurina</taxon>
        <taxon>Spiruromorpha</taxon>
        <taxon>Filarioidea</taxon>
        <taxon>Onchocercidae</taxon>
        <taxon>Acanthocheilonema</taxon>
    </lineage>
</organism>
<evidence type="ECO:0000313" key="12">
    <source>
        <dbReference type="Proteomes" id="UP000276991"/>
    </source>
</evidence>
<dbReference type="AlphaFoldDB" id="A0A498S4H6"/>
<dbReference type="Gene3D" id="3.40.50.1000">
    <property type="entry name" value="HAD superfamily/HAD-like"/>
    <property type="match status" value="1"/>
</dbReference>
<dbReference type="SUPFAM" id="SSF49879">
    <property type="entry name" value="SMAD/FHA domain"/>
    <property type="match status" value="1"/>
</dbReference>
<dbReference type="PANTHER" id="PTHR13045:SF0">
    <property type="entry name" value="7-METHYLGUANOSINE PHOSPHATE-SPECIFIC 5'-NUCLEOTIDASE"/>
    <property type="match status" value="1"/>
</dbReference>
<dbReference type="InterPro" id="IPR008984">
    <property type="entry name" value="SMAD_FHA_dom_sf"/>
</dbReference>
<evidence type="ECO:0000313" key="11">
    <source>
        <dbReference type="EMBL" id="VBB26319.1"/>
    </source>
</evidence>
<dbReference type="PROSITE" id="PS50006">
    <property type="entry name" value="FHA_DOMAIN"/>
    <property type="match status" value="1"/>
</dbReference>
<dbReference type="OrthoDB" id="4096268at2759"/>
<evidence type="ECO:0000256" key="5">
    <source>
        <dbReference type="ARBA" id="ARBA00022741"/>
    </source>
</evidence>
<dbReference type="PANTHER" id="PTHR13045">
    <property type="entry name" value="5'-NUCLEOTIDASE"/>
    <property type="match status" value="1"/>
</dbReference>
<keyword evidence="4" id="KW-0479">Metal-binding</keyword>
<dbReference type="FunFam" id="2.60.200.20:FF:000019">
    <property type="entry name" value="Nuclear inhibitor of protein phosphatase"/>
    <property type="match status" value="1"/>
</dbReference>
<evidence type="ECO:0000259" key="10">
    <source>
        <dbReference type="PROSITE" id="PS50006"/>
    </source>
</evidence>
<name>A0A498S4H6_ACAVI</name>
<dbReference type="Gene3D" id="6.10.250.1290">
    <property type="match status" value="1"/>
</dbReference>
<proteinExistence type="inferred from homology"/>
<dbReference type="SUPFAM" id="SSF56784">
    <property type="entry name" value="HAD-like"/>
    <property type="match status" value="1"/>
</dbReference>
<dbReference type="Pfam" id="PF05822">
    <property type="entry name" value="UMPH-1"/>
    <property type="match status" value="1"/>
</dbReference>
<keyword evidence="8" id="KW-0546">Nucleotide metabolism</keyword>
<dbReference type="CDD" id="cd22674">
    <property type="entry name" value="FHA_PPP1R8"/>
    <property type="match status" value="1"/>
</dbReference>
<dbReference type="Gene3D" id="2.60.200.20">
    <property type="match status" value="1"/>
</dbReference>
<dbReference type="GO" id="GO:0009117">
    <property type="term" value="P:nucleotide metabolic process"/>
    <property type="evidence" value="ECO:0007669"/>
    <property type="project" value="UniProtKB-KW"/>
</dbReference>
<keyword evidence="6" id="KW-0378">Hydrolase</keyword>
<dbReference type="Pfam" id="PF00498">
    <property type="entry name" value="FHA"/>
    <property type="match status" value="1"/>
</dbReference>
<dbReference type="SMART" id="SM00240">
    <property type="entry name" value="FHA"/>
    <property type="match status" value="1"/>
</dbReference>